<sequence length="181" mass="20083">MTRTALLSGLVILGLGTMGLAQTSGAPPGLPESELEKLQERLDQQAEMSEAEEIAEGDFLNFDLSPEVDVSKVERVPSAALNRPNRTCEPTPEMNANLRRSNKPGDRAYRDIAVYLSTTNVIATQDCTCAGKIIPHEMVAKFEDRLRRELDVDVLTPDHTRGLYEAYERQIKIVDAMCGEY</sequence>
<protein>
    <submittedName>
        <fullName evidence="3">Uncharacterized protein</fullName>
    </submittedName>
</protein>
<organism evidence="3 4">
    <name type="scientific">Paracoccus fontiphilus</name>
    <dbReference type="NCBI Taxonomy" id="1815556"/>
    <lineage>
        <taxon>Bacteria</taxon>
        <taxon>Pseudomonadati</taxon>
        <taxon>Pseudomonadota</taxon>
        <taxon>Alphaproteobacteria</taxon>
        <taxon>Rhodobacterales</taxon>
        <taxon>Paracoccaceae</taxon>
        <taxon>Paracoccus</taxon>
    </lineage>
</organism>
<evidence type="ECO:0000256" key="2">
    <source>
        <dbReference type="SAM" id="SignalP"/>
    </source>
</evidence>
<proteinExistence type="predicted"/>
<keyword evidence="4" id="KW-1185">Reference proteome</keyword>
<dbReference type="EMBL" id="JBHRTE010000004">
    <property type="protein sequence ID" value="MFC3166634.1"/>
    <property type="molecule type" value="Genomic_DNA"/>
</dbReference>
<dbReference type="RefSeq" id="WP_207466339.1">
    <property type="nucleotide sequence ID" value="NZ_JAFNAW010000008.1"/>
</dbReference>
<evidence type="ECO:0000313" key="4">
    <source>
        <dbReference type="Proteomes" id="UP001595557"/>
    </source>
</evidence>
<feature type="chain" id="PRO_5046949020" evidence="2">
    <location>
        <begin position="22"/>
        <end position="181"/>
    </location>
</feature>
<feature type="region of interest" description="Disordered" evidence="1">
    <location>
        <begin position="83"/>
        <end position="103"/>
    </location>
</feature>
<dbReference type="Proteomes" id="UP001595557">
    <property type="component" value="Unassembled WGS sequence"/>
</dbReference>
<comment type="caution">
    <text evidence="3">The sequence shown here is derived from an EMBL/GenBank/DDBJ whole genome shotgun (WGS) entry which is preliminary data.</text>
</comment>
<reference evidence="4" key="1">
    <citation type="journal article" date="2019" name="Int. J. Syst. Evol. Microbiol.">
        <title>The Global Catalogue of Microorganisms (GCM) 10K type strain sequencing project: providing services to taxonomists for standard genome sequencing and annotation.</title>
        <authorList>
            <consortium name="The Broad Institute Genomics Platform"/>
            <consortium name="The Broad Institute Genome Sequencing Center for Infectious Disease"/>
            <person name="Wu L."/>
            <person name="Ma J."/>
        </authorList>
    </citation>
    <scope>NUCLEOTIDE SEQUENCE [LARGE SCALE GENOMIC DNA]</scope>
    <source>
        <strain evidence="4">KCTC 52239</strain>
    </source>
</reference>
<feature type="signal peptide" evidence="2">
    <location>
        <begin position="1"/>
        <end position="21"/>
    </location>
</feature>
<gene>
    <name evidence="3" type="ORF">ACFOD7_01045</name>
</gene>
<evidence type="ECO:0000313" key="3">
    <source>
        <dbReference type="EMBL" id="MFC3166634.1"/>
    </source>
</evidence>
<accession>A0ABV7I7K0</accession>
<name>A0ABV7I7K0_9RHOB</name>
<evidence type="ECO:0000256" key="1">
    <source>
        <dbReference type="SAM" id="MobiDB-lite"/>
    </source>
</evidence>
<keyword evidence="2" id="KW-0732">Signal</keyword>